<dbReference type="SUPFAM" id="SSF51182">
    <property type="entry name" value="RmlC-like cupins"/>
    <property type="match status" value="1"/>
</dbReference>
<dbReference type="InterPro" id="IPR020449">
    <property type="entry name" value="Tscrpt_reg_AraC-type_HTH"/>
</dbReference>
<sequence length="295" mass="33918">MPRGKTDSARWEHEWRASGAFAGFPELEMMGYDRLTEATPLSDHRHERCYEFVYVENRRVTWEVGDALYPSHAGQFFHTKPGEWHRARFRYMEPSIIWWIIVVDPAELPGWLGFGEADRARIGAALNALPRIVTADLRAREPFAKLRGVLEHGTADDLFRARHYLLDILLQLLDPPAARQLPLDLREAMLRLSAEIEAEPERRWANKELAARVGVSESHFYRLFQELHGQSPASYVDRQRMARACELLRRADSSVTGVAMDLGYKTSQHFATVFKKYVGASPTRWRSAQDADLNI</sequence>
<gene>
    <name evidence="5" type="ORF">I8J29_10150</name>
</gene>
<dbReference type="InterPro" id="IPR013096">
    <property type="entry name" value="Cupin_2"/>
</dbReference>
<keyword evidence="1" id="KW-0805">Transcription regulation</keyword>
<dbReference type="InterPro" id="IPR018060">
    <property type="entry name" value="HTH_AraC"/>
</dbReference>
<keyword evidence="6" id="KW-1185">Reference proteome</keyword>
<evidence type="ECO:0000313" key="5">
    <source>
        <dbReference type="EMBL" id="MBO7744559.1"/>
    </source>
</evidence>
<reference evidence="5 6" key="1">
    <citation type="submission" date="2021-03" db="EMBL/GenBank/DDBJ databases">
        <title>Paenibacillus artemisicola MWE-103 whole genome sequence.</title>
        <authorList>
            <person name="Ham Y.J."/>
        </authorList>
    </citation>
    <scope>NUCLEOTIDE SEQUENCE [LARGE SCALE GENOMIC DNA]</scope>
    <source>
        <strain evidence="5 6">MWE-103</strain>
    </source>
</reference>
<proteinExistence type="predicted"/>
<dbReference type="InterPro" id="IPR014710">
    <property type="entry name" value="RmlC-like_jellyroll"/>
</dbReference>
<dbReference type="SMART" id="SM00342">
    <property type="entry name" value="HTH_ARAC"/>
    <property type="match status" value="1"/>
</dbReference>
<evidence type="ECO:0000256" key="2">
    <source>
        <dbReference type="ARBA" id="ARBA00023125"/>
    </source>
</evidence>
<keyword evidence="2" id="KW-0238">DNA-binding</keyword>
<dbReference type="InterPro" id="IPR018062">
    <property type="entry name" value="HTH_AraC-typ_CS"/>
</dbReference>
<dbReference type="Pfam" id="PF12833">
    <property type="entry name" value="HTH_18"/>
    <property type="match status" value="1"/>
</dbReference>
<dbReference type="InterPro" id="IPR011051">
    <property type="entry name" value="RmlC_Cupin_sf"/>
</dbReference>
<organism evidence="5 6">
    <name type="scientific">Paenibacillus artemisiicola</name>
    <dbReference type="NCBI Taxonomy" id="1172618"/>
    <lineage>
        <taxon>Bacteria</taxon>
        <taxon>Bacillati</taxon>
        <taxon>Bacillota</taxon>
        <taxon>Bacilli</taxon>
        <taxon>Bacillales</taxon>
        <taxon>Paenibacillaceae</taxon>
        <taxon>Paenibacillus</taxon>
    </lineage>
</organism>
<comment type="caution">
    <text evidence="5">The sequence shown here is derived from an EMBL/GenBank/DDBJ whole genome shotgun (WGS) entry which is preliminary data.</text>
</comment>
<dbReference type="Gene3D" id="2.60.120.10">
    <property type="entry name" value="Jelly Rolls"/>
    <property type="match status" value="1"/>
</dbReference>
<evidence type="ECO:0000256" key="3">
    <source>
        <dbReference type="ARBA" id="ARBA00023163"/>
    </source>
</evidence>
<dbReference type="Pfam" id="PF07883">
    <property type="entry name" value="Cupin_2"/>
    <property type="match status" value="1"/>
</dbReference>
<evidence type="ECO:0000256" key="1">
    <source>
        <dbReference type="ARBA" id="ARBA00023015"/>
    </source>
</evidence>
<dbReference type="EMBL" id="JAGGDJ010000004">
    <property type="protein sequence ID" value="MBO7744559.1"/>
    <property type="molecule type" value="Genomic_DNA"/>
</dbReference>
<dbReference type="PANTHER" id="PTHR46796">
    <property type="entry name" value="HTH-TYPE TRANSCRIPTIONAL ACTIVATOR RHAS-RELATED"/>
    <property type="match status" value="1"/>
</dbReference>
<dbReference type="Gene3D" id="1.10.10.60">
    <property type="entry name" value="Homeodomain-like"/>
    <property type="match status" value="2"/>
</dbReference>
<dbReference type="InterPro" id="IPR050204">
    <property type="entry name" value="AraC_XylS_family_regulators"/>
</dbReference>
<dbReference type="PROSITE" id="PS01124">
    <property type="entry name" value="HTH_ARAC_FAMILY_2"/>
    <property type="match status" value="1"/>
</dbReference>
<dbReference type="PANTHER" id="PTHR46796:SF2">
    <property type="entry name" value="TRANSCRIPTIONAL REGULATORY PROTEIN"/>
    <property type="match status" value="1"/>
</dbReference>
<dbReference type="InterPro" id="IPR009057">
    <property type="entry name" value="Homeodomain-like_sf"/>
</dbReference>
<evidence type="ECO:0000313" key="6">
    <source>
        <dbReference type="Proteomes" id="UP000670947"/>
    </source>
</evidence>
<dbReference type="Proteomes" id="UP000670947">
    <property type="component" value="Unassembled WGS sequence"/>
</dbReference>
<feature type="domain" description="HTH araC/xylS-type" evidence="4">
    <location>
        <begin position="190"/>
        <end position="288"/>
    </location>
</feature>
<name>A0ABS3W8B8_9BACL</name>
<dbReference type="SUPFAM" id="SSF46689">
    <property type="entry name" value="Homeodomain-like"/>
    <property type="match status" value="2"/>
</dbReference>
<protein>
    <submittedName>
        <fullName evidence="5">AraC family transcriptional regulator</fullName>
    </submittedName>
</protein>
<dbReference type="PRINTS" id="PR00032">
    <property type="entry name" value="HTHARAC"/>
</dbReference>
<evidence type="ECO:0000259" key="4">
    <source>
        <dbReference type="PROSITE" id="PS01124"/>
    </source>
</evidence>
<dbReference type="CDD" id="cd02208">
    <property type="entry name" value="cupin_RmlC-like"/>
    <property type="match status" value="1"/>
</dbReference>
<accession>A0ABS3W8B8</accession>
<keyword evidence="3" id="KW-0804">Transcription</keyword>
<dbReference type="PROSITE" id="PS00041">
    <property type="entry name" value="HTH_ARAC_FAMILY_1"/>
    <property type="match status" value="1"/>
</dbReference>
<dbReference type="RefSeq" id="WP_208847484.1">
    <property type="nucleotide sequence ID" value="NZ_JAGGDJ010000004.1"/>
</dbReference>